<dbReference type="PANTHER" id="PTHR11130:SF0">
    <property type="entry name" value="GLUTATHIONE SYNTHETASE"/>
    <property type="match status" value="1"/>
</dbReference>
<dbReference type="GO" id="GO:0005829">
    <property type="term" value="C:cytosol"/>
    <property type="evidence" value="ECO:0007669"/>
    <property type="project" value="TreeGrafter"/>
</dbReference>
<dbReference type="InterPro" id="IPR005615">
    <property type="entry name" value="Glutathione_synthase"/>
</dbReference>
<feature type="non-terminal residue" evidence="1">
    <location>
        <position position="110"/>
    </location>
</feature>
<dbReference type="OMA" id="RMFLKEC"/>
<dbReference type="GO" id="GO:0043295">
    <property type="term" value="F:glutathione binding"/>
    <property type="evidence" value="ECO:0007669"/>
    <property type="project" value="TreeGrafter"/>
</dbReference>
<accession>A0A087UDW8</accession>
<name>A0A087UDW8_STEMI</name>
<dbReference type="InterPro" id="IPR014042">
    <property type="entry name" value="Glutathione_synthase_a-hlx"/>
</dbReference>
<reference evidence="1 2" key="1">
    <citation type="submission" date="2013-11" db="EMBL/GenBank/DDBJ databases">
        <title>Genome sequencing of Stegodyphus mimosarum.</title>
        <authorList>
            <person name="Bechsgaard J."/>
        </authorList>
    </citation>
    <scope>NUCLEOTIDE SEQUENCE [LARGE SCALE GENOMIC DNA]</scope>
</reference>
<gene>
    <name evidence="1" type="ORF">X975_18536</name>
</gene>
<dbReference type="GO" id="GO:0004363">
    <property type="term" value="F:glutathione synthase activity"/>
    <property type="evidence" value="ECO:0007669"/>
    <property type="project" value="InterPro"/>
</dbReference>
<dbReference type="Gene3D" id="3.30.1490.80">
    <property type="match status" value="1"/>
</dbReference>
<sequence>MYGLNSETLASAAEDAKDYAISRGIAMHPSDLTKDARVPLPFCLFPSPFPENWFTFVYELQPHLNLILHKIAHSRMFLKECLSSIIEADEFTRKIFEIFEAVDYEREKKV</sequence>
<dbReference type="Gene3D" id="3.30.470.20">
    <property type="entry name" value="ATP-grasp fold, B domain"/>
    <property type="match status" value="1"/>
</dbReference>
<dbReference type="GO" id="GO:0005524">
    <property type="term" value="F:ATP binding"/>
    <property type="evidence" value="ECO:0007669"/>
    <property type="project" value="InterPro"/>
</dbReference>
<dbReference type="Pfam" id="PF03917">
    <property type="entry name" value="GSH_synth_ATP"/>
    <property type="match status" value="1"/>
</dbReference>
<keyword evidence="2" id="KW-1185">Reference proteome</keyword>
<evidence type="ECO:0000313" key="1">
    <source>
        <dbReference type="EMBL" id="KFM75557.1"/>
    </source>
</evidence>
<dbReference type="EMBL" id="KK119384">
    <property type="protein sequence ID" value="KFM75557.1"/>
    <property type="molecule type" value="Genomic_DNA"/>
</dbReference>
<dbReference type="Proteomes" id="UP000054359">
    <property type="component" value="Unassembled WGS sequence"/>
</dbReference>
<evidence type="ECO:0000313" key="2">
    <source>
        <dbReference type="Proteomes" id="UP000054359"/>
    </source>
</evidence>
<proteinExistence type="predicted"/>
<dbReference type="Gene3D" id="1.10.1080.10">
    <property type="entry name" value="Glutathione Synthetase, Chain A, domain 3"/>
    <property type="match status" value="1"/>
</dbReference>
<dbReference type="InterPro" id="IPR014049">
    <property type="entry name" value="Glutathione_synthase_N_euk"/>
</dbReference>
<dbReference type="STRING" id="407821.A0A087UDW8"/>
<dbReference type="PANTHER" id="PTHR11130">
    <property type="entry name" value="GLUTATHIONE SYNTHETASE"/>
    <property type="match status" value="1"/>
</dbReference>
<dbReference type="SUPFAM" id="SSF56059">
    <property type="entry name" value="Glutathione synthetase ATP-binding domain-like"/>
    <property type="match status" value="1"/>
</dbReference>
<dbReference type="AlphaFoldDB" id="A0A087UDW8"/>
<protein>
    <submittedName>
        <fullName evidence="1">Glutathione synthetase</fullName>
    </submittedName>
</protein>
<dbReference type="OrthoDB" id="2020073at2759"/>
<organism evidence="1 2">
    <name type="scientific">Stegodyphus mimosarum</name>
    <name type="common">African social velvet spider</name>
    <dbReference type="NCBI Taxonomy" id="407821"/>
    <lineage>
        <taxon>Eukaryota</taxon>
        <taxon>Metazoa</taxon>
        <taxon>Ecdysozoa</taxon>
        <taxon>Arthropoda</taxon>
        <taxon>Chelicerata</taxon>
        <taxon>Arachnida</taxon>
        <taxon>Araneae</taxon>
        <taxon>Araneomorphae</taxon>
        <taxon>Entelegynae</taxon>
        <taxon>Eresoidea</taxon>
        <taxon>Eresidae</taxon>
        <taxon>Stegodyphus</taxon>
    </lineage>
</organism>